<evidence type="ECO:0000313" key="6">
    <source>
        <dbReference type="Proteomes" id="UP000002572"/>
    </source>
</evidence>
<dbReference type="GO" id="GO:0032259">
    <property type="term" value="P:methylation"/>
    <property type="evidence" value="ECO:0007669"/>
    <property type="project" value="UniProtKB-KW"/>
</dbReference>
<dbReference type="InterPro" id="IPR013780">
    <property type="entry name" value="Glyco_hydro_b"/>
</dbReference>
<dbReference type="KEGG" id="din:Selin_2270"/>
<keyword evidence="3" id="KW-0949">S-adenosyl-L-methionine</keyword>
<keyword evidence="1" id="KW-0489">Methyltransferase</keyword>
<evidence type="ECO:0000256" key="3">
    <source>
        <dbReference type="ARBA" id="ARBA00022691"/>
    </source>
</evidence>
<gene>
    <name evidence="5" type="ordered locus">Selin_2270</name>
</gene>
<dbReference type="PANTHER" id="PTHR43042">
    <property type="entry name" value="SAM-DEPENDENT METHYLTRANSFERASE"/>
    <property type="match status" value="1"/>
</dbReference>
<evidence type="ECO:0000313" key="5">
    <source>
        <dbReference type="EMBL" id="ADU66990.1"/>
    </source>
</evidence>
<proteinExistence type="predicted"/>
<dbReference type="Proteomes" id="UP000002572">
    <property type="component" value="Chromosome"/>
</dbReference>
<keyword evidence="6" id="KW-1185">Reference proteome</keyword>
<dbReference type="EMBL" id="CP002432">
    <property type="protein sequence ID" value="ADU66990.1"/>
    <property type="molecule type" value="Genomic_DNA"/>
</dbReference>
<dbReference type="Pfam" id="PF10672">
    <property type="entry name" value="Methyltrans_SAM"/>
    <property type="match status" value="1"/>
</dbReference>
<dbReference type="InterPro" id="IPR019614">
    <property type="entry name" value="SAM-dep_methyl-trfase"/>
</dbReference>
<dbReference type="Gene3D" id="2.60.40.1180">
    <property type="entry name" value="Golgi alpha-mannosidase II"/>
    <property type="match status" value="1"/>
</dbReference>
<accession>E6W426</accession>
<protein>
    <recommendedName>
        <fullName evidence="4">S-adenosylmethionine-dependent methyltransferase domain-containing protein</fullName>
    </recommendedName>
</protein>
<dbReference type="SUPFAM" id="SSF53335">
    <property type="entry name" value="S-adenosyl-L-methionine-dependent methyltransferases"/>
    <property type="match status" value="1"/>
</dbReference>
<evidence type="ECO:0000256" key="1">
    <source>
        <dbReference type="ARBA" id="ARBA00022603"/>
    </source>
</evidence>
<dbReference type="InParanoid" id="E6W426"/>
<sequence length="297" mass="33603">MMNPLPVHHRPLLQATDWEDYQLLDCGNGMKYEKWGDVRLVRPDPQVLWQGTQGGQWSTYDGWYHRSASGGGTWEFTRKLPASWEIRYQDYRFRVRPTDFKHTGLFPEQAANWSWFGPIIRQSQRPFSLLNLFGYTGAASIVAAKSGAAVCHVDAAKGMVQWCRENASLNGLQEAPIRYIVDDCIKFVQREIRRGSTYDAIIMDPPSYGRGKSGETWKLEKHLWELLELCAAALAPNARFLLINSYTTGISPTVLANMLQDILGKRRGAITCGEIGLPVVSDGKTLPCGIYCRWENL</sequence>
<dbReference type="CDD" id="cd02440">
    <property type="entry name" value="AdoMet_MTases"/>
    <property type="match status" value="1"/>
</dbReference>
<feature type="domain" description="S-adenosylmethionine-dependent methyltransferase" evidence="4">
    <location>
        <begin position="82"/>
        <end position="229"/>
    </location>
</feature>
<evidence type="ECO:0000256" key="2">
    <source>
        <dbReference type="ARBA" id="ARBA00022679"/>
    </source>
</evidence>
<dbReference type="AlphaFoldDB" id="E6W426"/>
<organism evidence="5 6">
    <name type="scientific">Desulfurispirillum indicum (strain ATCC BAA-1389 / DSM 22839 / S5)</name>
    <dbReference type="NCBI Taxonomy" id="653733"/>
    <lineage>
        <taxon>Bacteria</taxon>
        <taxon>Pseudomonadati</taxon>
        <taxon>Chrysiogenota</taxon>
        <taxon>Chrysiogenia</taxon>
        <taxon>Chrysiogenales</taxon>
        <taxon>Chrysiogenaceae</taxon>
        <taxon>Desulfurispirillum</taxon>
    </lineage>
</organism>
<dbReference type="InterPro" id="IPR029063">
    <property type="entry name" value="SAM-dependent_MTases_sf"/>
</dbReference>
<dbReference type="eggNOG" id="COG1092">
    <property type="taxonomic scope" value="Bacteria"/>
</dbReference>
<name>E6W426_DESIS</name>
<dbReference type="STRING" id="653733.Selin_2270"/>
<dbReference type="Gene3D" id="3.40.50.150">
    <property type="entry name" value="Vaccinia Virus protein VP39"/>
    <property type="match status" value="1"/>
</dbReference>
<dbReference type="HOGENOM" id="CLU_051804_1_0_0"/>
<dbReference type="RefSeq" id="WP_013506866.1">
    <property type="nucleotide sequence ID" value="NC_014836.1"/>
</dbReference>
<reference evidence="5 6" key="1">
    <citation type="submission" date="2010-12" db="EMBL/GenBank/DDBJ databases">
        <title>Complete sequence of Desulfurispirillum indicum S5.</title>
        <authorList>
            <consortium name="US DOE Joint Genome Institute"/>
            <person name="Lucas S."/>
            <person name="Copeland A."/>
            <person name="Lapidus A."/>
            <person name="Cheng J.-F."/>
            <person name="Goodwin L."/>
            <person name="Pitluck S."/>
            <person name="Chertkov O."/>
            <person name="Held B."/>
            <person name="Detter J.C."/>
            <person name="Han C."/>
            <person name="Tapia R."/>
            <person name="Land M."/>
            <person name="Hauser L."/>
            <person name="Kyrpides N."/>
            <person name="Ivanova N."/>
            <person name="Mikhailova N."/>
            <person name="Haggblom M."/>
            <person name="Rauschenbach I."/>
            <person name="Bini E."/>
            <person name="Woyke T."/>
        </authorList>
    </citation>
    <scope>NUCLEOTIDE SEQUENCE [LARGE SCALE GENOMIC DNA]</scope>
    <source>
        <strain evidence="6">ATCC BAA-1389 / DSM 22839 / S5</strain>
    </source>
</reference>
<evidence type="ECO:0000259" key="4">
    <source>
        <dbReference type="Pfam" id="PF10672"/>
    </source>
</evidence>
<keyword evidence="2" id="KW-0808">Transferase</keyword>
<dbReference type="PANTHER" id="PTHR43042:SF2">
    <property type="entry name" value="SAM-DEPENDENT METHYLTRANSFERASE"/>
    <property type="match status" value="1"/>
</dbReference>
<dbReference type="GO" id="GO:0008168">
    <property type="term" value="F:methyltransferase activity"/>
    <property type="evidence" value="ECO:0007669"/>
    <property type="project" value="UniProtKB-KW"/>
</dbReference>